<dbReference type="GO" id="GO:0005829">
    <property type="term" value="C:cytosol"/>
    <property type="evidence" value="ECO:0007669"/>
    <property type="project" value="TreeGrafter"/>
</dbReference>
<name>A0AAW5SSL7_MYCNV</name>
<dbReference type="PANTHER" id="PTHR38444:SF1">
    <property type="entry name" value="ENTEROBACTIN BIOSYNTHESIS PROTEIN YBDZ"/>
    <property type="match status" value="1"/>
</dbReference>
<proteinExistence type="predicted"/>
<dbReference type="GO" id="GO:0019290">
    <property type="term" value="P:siderophore biosynthetic process"/>
    <property type="evidence" value="ECO:0007669"/>
    <property type="project" value="TreeGrafter"/>
</dbReference>
<gene>
    <name evidence="2" type="ORF">H7I77_25050</name>
</gene>
<reference evidence="2" key="1">
    <citation type="submission" date="2020-07" db="EMBL/GenBank/DDBJ databases">
        <authorList>
            <person name="Pettersson B.M.F."/>
            <person name="Behra P.R.K."/>
            <person name="Ramesh M."/>
            <person name="Das S."/>
            <person name="Dasgupta S."/>
            <person name="Kirsebom L.A."/>
        </authorList>
    </citation>
    <scope>NUCLEOTIDE SEQUENCE</scope>
    <source>
        <strain evidence="2">DSM 44203</strain>
    </source>
</reference>
<evidence type="ECO:0000259" key="1">
    <source>
        <dbReference type="SMART" id="SM00923"/>
    </source>
</evidence>
<dbReference type="EMBL" id="JACKTI010000068">
    <property type="protein sequence ID" value="MCV7026580.1"/>
    <property type="molecule type" value="Genomic_DNA"/>
</dbReference>
<sequence length="76" mass="8655">MSINPFDDDNGSFFVLVNDEEQHSLWPAFSDVPPGWRVVYGEADRAACLEYIEQNWADIRPKSLRQRLEAGGALDK</sequence>
<dbReference type="InterPro" id="IPR005153">
    <property type="entry name" value="MbtH-like_dom"/>
</dbReference>
<organism evidence="2 3">
    <name type="scientific">Mycolicibacterium novocastrense</name>
    <name type="common">Mycobacterium novocastrense</name>
    <dbReference type="NCBI Taxonomy" id="59813"/>
    <lineage>
        <taxon>Bacteria</taxon>
        <taxon>Bacillati</taxon>
        <taxon>Actinomycetota</taxon>
        <taxon>Actinomycetes</taxon>
        <taxon>Mycobacteriales</taxon>
        <taxon>Mycobacteriaceae</taxon>
        <taxon>Mycolicibacterium</taxon>
    </lineage>
</organism>
<dbReference type="Pfam" id="PF03621">
    <property type="entry name" value="MbtH"/>
    <property type="match status" value="1"/>
</dbReference>
<accession>A0AAW5SSL7</accession>
<dbReference type="SMART" id="SM00923">
    <property type="entry name" value="MbtH"/>
    <property type="match status" value="1"/>
</dbReference>
<dbReference type="Proteomes" id="UP001207528">
    <property type="component" value="Unassembled WGS sequence"/>
</dbReference>
<evidence type="ECO:0000313" key="2">
    <source>
        <dbReference type="EMBL" id="MCV7026580.1"/>
    </source>
</evidence>
<dbReference type="RefSeq" id="WP_067391896.1">
    <property type="nucleotide sequence ID" value="NZ_BCTA01000040.1"/>
</dbReference>
<dbReference type="AlphaFoldDB" id="A0AAW5SSL7"/>
<dbReference type="InterPro" id="IPR038020">
    <property type="entry name" value="MbtH-like_sf"/>
</dbReference>
<protein>
    <submittedName>
        <fullName evidence="2">MbtH family protein</fullName>
    </submittedName>
</protein>
<dbReference type="SUPFAM" id="SSF160582">
    <property type="entry name" value="MbtH-like"/>
    <property type="match status" value="1"/>
</dbReference>
<feature type="domain" description="MbtH-like" evidence="1">
    <location>
        <begin position="4"/>
        <end position="54"/>
    </location>
</feature>
<dbReference type="Gene3D" id="3.90.820.10">
    <property type="entry name" value="Structural Genomics, Unknown Function 30-nov-00 1gh9 Mol_id"/>
    <property type="match status" value="1"/>
</dbReference>
<evidence type="ECO:0000313" key="3">
    <source>
        <dbReference type="Proteomes" id="UP001207528"/>
    </source>
</evidence>
<reference evidence="2" key="2">
    <citation type="journal article" date="2022" name="BMC Genomics">
        <title>Comparative genome analysis of mycobacteria focusing on tRNA and non-coding RNA.</title>
        <authorList>
            <person name="Behra P.R.K."/>
            <person name="Pettersson B.M.F."/>
            <person name="Ramesh M."/>
            <person name="Das S."/>
            <person name="Dasgupta S."/>
            <person name="Kirsebom L.A."/>
        </authorList>
    </citation>
    <scope>NUCLEOTIDE SEQUENCE</scope>
    <source>
        <strain evidence="2">DSM 44203</strain>
    </source>
</reference>
<comment type="caution">
    <text evidence="2">The sequence shown here is derived from an EMBL/GenBank/DDBJ whole genome shotgun (WGS) entry which is preliminary data.</text>
</comment>
<dbReference type="PANTHER" id="PTHR38444">
    <property type="entry name" value="ENTEROBACTIN BIOSYNTHESIS PROTEIN YBDZ"/>
    <property type="match status" value="1"/>
</dbReference>
<dbReference type="InterPro" id="IPR037407">
    <property type="entry name" value="MLP_fam"/>
</dbReference>